<dbReference type="EMBL" id="JANPWB010000005">
    <property type="protein sequence ID" value="KAJ1186233.1"/>
    <property type="molecule type" value="Genomic_DNA"/>
</dbReference>
<feature type="compositionally biased region" description="Basic and acidic residues" evidence="1">
    <location>
        <begin position="66"/>
        <end position="75"/>
    </location>
</feature>
<reference evidence="2" key="1">
    <citation type="journal article" date="2022" name="bioRxiv">
        <title>Sequencing and chromosome-scale assembly of the giantPleurodeles waltlgenome.</title>
        <authorList>
            <person name="Brown T."/>
            <person name="Elewa A."/>
            <person name="Iarovenko S."/>
            <person name="Subramanian E."/>
            <person name="Araus A.J."/>
            <person name="Petzold A."/>
            <person name="Susuki M."/>
            <person name="Suzuki K.-i.T."/>
            <person name="Hayashi T."/>
            <person name="Toyoda A."/>
            <person name="Oliveira C."/>
            <person name="Osipova E."/>
            <person name="Leigh N.D."/>
            <person name="Simon A."/>
            <person name="Yun M.H."/>
        </authorList>
    </citation>
    <scope>NUCLEOTIDE SEQUENCE</scope>
    <source>
        <strain evidence="2">20211129_DDA</strain>
        <tissue evidence="2">Liver</tissue>
    </source>
</reference>
<evidence type="ECO:0000313" key="3">
    <source>
        <dbReference type="Proteomes" id="UP001066276"/>
    </source>
</evidence>
<feature type="compositionally biased region" description="Basic and acidic residues" evidence="1">
    <location>
        <begin position="8"/>
        <end position="17"/>
    </location>
</feature>
<proteinExistence type="predicted"/>
<comment type="caution">
    <text evidence="2">The sequence shown here is derived from an EMBL/GenBank/DDBJ whole genome shotgun (WGS) entry which is preliminary data.</text>
</comment>
<organism evidence="2 3">
    <name type="scientific">Pleurodeles waltl</name>
    <name type="common">Iberian ribbed newt</name>
    <dbReference type="NCBI Taxonomy" id="8319"/>
    <lineage>
        <taxon>Eukaryota</taxon>
        <taxon>Metazoa</taxon>
        <taxon>Chordata</taxon>
        <taxon>Craniata</taxon>
        <taxon>Vertebrata</taxon>
        <taxon>Euteleostomi</taxon>
        <taxon>Amphibia</taxon>
        <taxon>Batrachia</taxon>
        <taxon>Caudata</taxon>
        <taxon>Salamandroidea</taxon>
        <taxon>Salamandridae</taxon>
        <taxon>Pleurodelinae</taxon>
        <taxon>Pleurodeles</taxon>
    </lineage>
</organism>
<dbReference type="AlphaFoldDB" id="A0AAV7UEL5"/>
<accession>A0AAV7UEL5</accession>
<sequence length="101" mass="11530">MQAHRKERTQQDMRAEYEIEIGTGTSERGEEDKNEGELARETKEGGDQTMSKTGQSRTEQQRQTARNRETGEKQIKCKVQGGRVGEEKIRRESVTEMIGEA</sequence>
<evidence type="ECO:0000313" key="2">
    <source>
        <dbReference type="EMBL" id="KAJ1186233.1"/>
    </source>
</evidence>
<name>A0AAV7UEL5_PLEWA</name>
<protein>
    <submittedName>
        <fullName evidence="2">Uncharacterized protein</fullName>
    </submittedName>
</protein>
<keyword evidence="3" id="KW-1185">Reference proteome</keyword>
<gene>
    <name evidence="2" type="ORF">NDU88_003016</name>
</gene>
<evidence type="ECO:0000256" key="1">
    <source>
        <dbReference type="SAM" id="MobiDB-lite"/>
    </source>
</evidence>
<feature type="region of interest" description="Disordered" evidence="1">
    <location>
        <begin position="1"/>
        <end position="85"/>
    </location>
</feature>
<feature type="compositionally biased region" description="Polar residues" evidence="1">
    <location>
        <begin position="48"/>
        <end position="64"/>
    </location>
</feature>
<feature type="compositionally biased region" description="Basic and acidic residues" evidence="1">
    <location>
        <begin position="27"/>
        <end position="46"/>
    </location>
</feature>
<dbReference type="Proteomes" id="UP001066276">
    <property type="component" value="Chromosome 3_1"/>
</dbReference>